<dbReference type="PANTHER" id="PTHR13169:SF26">
    <property type="entry name" value="MEMBRANE-ANCHORED UBIQUITIN-FOLD PROTEIN 2"/>
    <property type="match status" value="1"/>
</dbReference>
<dbReference type="InterPro" id="IPR029071">
    <property type="entry name" value="Ubiquitin-like_domsf"/>
</dbReference>
<protein>
    <recommendedName>
        <fullName evidence="2">UBL3-like ubiquitin domain-containing protein</fullName>
    </recommendedName>
</protein>
<reference evidence="3 4" key="1">
    <citation type="journal article" date="2021" name="Hortic Res">
        <title>Chromosome-scale assembly of the Dendrobium chrysotoxum genome enhances the understanding of orchid evolution.</title>
        <authorList>
            <person name="Zhang Y."/>
            <person name="Zhang G.Q."/>
            <person name="Zhang D."/>
            <person name="Liu X.D."/>
            <person name="Xu X.Y."/>
            <person name="Sun W.H."/>
            <person name="Yu X."/>
            <person name="Zhu X."/>
            <person name="Wang Z.W."/>
            <person name="Zhao X."/>
            <person name="Zhong W.Y."/>
            <person name="Chen H."/>
            <person name="Yin W.L."/>
            <person name="Huang T."/>
            <person name="Niu S.C."/>
            <person name="Liu Z.J."/>
        </authorList>
    </citation>
    <scope>NUCLEOTIDE SEQUENCE [LARGE SCALE GENOMIC DNA]</scope>
    <source>
        <strain evidence="3">Lindl</strain>
    </source>
</reference>
<keyword evidence="4" id="KW-1185">Reference proteome</keyword>
<dbReference type="Gene3D" id="3.10.20.90">
    <property type="entry name" value="Phosphatidylinositol 3-kinase Catalytic Subunit, Chain A, domain 1"/>
    <property type="match status" value="1"/>
</dbReference>
<proteinExistence type="predicted"/>
<dbReference type="Pfam" id="PF13881">
    <property type="entry name" value="Rad60-SLD_2"/>
    <property type="match status" value="1"/>
</dbReference>
<evidence type="ECO:0000256" key="1">
    <source>
        <dbReference type="SAM" id="MobiDB-lite"/>
    </source>
</evidence>
<accession>A0AAV7HEP9</accession>
<gene>
    <name evidence="3" type="ORF">IEQ34_004015</name>
</gene>
<feature type="region of interest" description="Disordered" evidence="1">
    <location>
        <begin position="47"/>
        <end position="72"/>
    </location>
</feature>
<feature type="compositionally biased region" description="Basic and acidic residues" evidence="1">
    <location>
        <begin position="53"/>
        <end position="65"/>
    </location>
</feature>
<evidence type="ECO:0000313" key="3">
    <source>
        <dbReference type="EMBL" id="KAH0466777.1"/>
    </source>
</evidence>
<evidence type="ECO:0000259" key="2">
    <source>
        <dbReference type="Pfam" id="PF13881"/>
    </source>
</evidence>
<name>A0AAV7HEP9_DENCH</name>
<feature type="domain" description="UBL3-like ubiquitin" evidence="2">
    <location>
        <begin position="2"/>
        <end position="61"/>
    </location>
</feature>
<dbReference type="AlphaFoldDB" id="A0AAV7HEP9"/>
<organism evidence="3 4">
    <name type="scientific">Dendrobium chrysotoxum</name>
    <name type="common">Orchid</name>
    <dbReference type="NCBI Taxonomy" id="161865"/>
    <lineage>
        <taxon>Eukaryota</taxon>
        <taxon>Viridiplantae</taxon>
        <taxon>Streptophyta</taxon>
        <taxon>Embryophyta</taxon>
        <taxon>Tracheophyta</taxon>
        <taxon>Spermatophyta</taxon>
        <taxon>Magnoliopsida</taxon>
        <taxon>Liliopsida</taxon>
        <taxon>Asparagales</taxon>
        <taxon>Orchidaceae</taxon>
        <taxon>Epidendroideae</taxon>
        <taxon>Malaxideae</taxon>
        <taxon>Dendrobiinae</taxon>
        <taxon>Dendrobium</taxon>
    </lineage>
</organism>
<evidence type="ECO:0000313" key="4">
    <source>
        <dbReference type="Proteomes" id="UP000775213"/>
    </source>
</evidence>
<dbReference type="PANTHER" id="PTHR13169">
    <property type="entry name" value="UBIQUITIN-LIKE PROTEIN 3 HCG-1 PROTEIN"/>
    <property type="match status" value="1"/>
</dbReference>
<dbReference type="InterPro" id="IPR039540">
    <property type="entry name" value="UBL3-like_ubiquitin_dom"/>
</dbReference>
<dbReference type="SUPFAM" id="SSF54236">
    <property type="entry name" value="Ubiquitin-like"/>
    <property type="match status" value="1"/>
</dbReference>
<dbReference type="Proteomes" id="UP000775213">
    <property type="component" value="Unassembled WGS sequence"/>
</dbReference>
<dbReference type="InterPro" id="IPR040015">
    <property type="entry name" value="UBL3-like"/>
</dbReference>
<dbReference type="EMBL" id="JAGFBR010000005">
    <property type="protein sequence ID" value="KAH0466777.1"/>
    <property type="molecule type" value="Genomic_DNA"/>
</dbReference>
<comment type="caution">
    <text evidence="3">The sequence shown here is derived from an EMBL/GenBank/DDBJ whole genome shotgun (WGS) entry which is preliminary data.</text>
</comment>
<sequence>MENGPRTINDLKLINAGKILENNKTLAECRSAICDLSGVTTMHVVVKPPSQDRGIDKEEGRVRNGERKRKER</sequence>